<evidence type="ECO:0000256" key="11">
    <source>
        <dbReference type="ARBA" id="ARBA00049244"/>
    </source>
</evidence>
<dbReference type="Gene3D" id="1.10.8.60">
    <property type="match status" value="1"/>
</dbReference>
<evidence type="ECO:0000256" key="8">
    <source>
        <dbReference type="ARBA" id="ARBA00022833"/>
    </source>
</evidence>
<dbReference type="FunFam" id="3.40.50.300:FF:000014">
    <property type="entry name" value="DNA polymerase III subunit gamma/tau"/>
    <property type="match status" value="1"/>
</dbReference>
<gene>
    <name evidence="14" type="primary">dnaX</name>
    <name evidence="14" type="ORF">D5R97_09700</name>
</gene>
<dbReference type="Pfam" id="PF13177">
    <property type="entry name" value="DNA_pol3_delta2"/>
    <property type="match status" value="1"/>
</dbReference>
<feature type="compositionally biased region" description="Basic and acidic residues" evidence="12">
    <location>
        <begin position="410"/>
        <end position="427"/>
    </location>
</feature>
<dbReference type="InterPro" id="IPR003593">
    <property type="entry name" value="AAA+_ATPase"/>
</dbReference>
<evidence type="ECO:0000256" key="9">
    <source>
        <dbReference type="ARBA" id="ARBA00022840"/>
    </source>
</evidence>
<feature type="compositionally biased region" description="Pro residues" evidence="12">
    <location>
        <begin position="443"/>
        <end position="453"/>
    </location>
</feature>
<feature type="compositionally biased region" description="Basic and acidic residues" evidence="12">
    <location>
        <begin position="692"/>
        <end position="706"/>
    </location>
</feature>
<evidence type="ECO:0000313" key="14">
    <source>
        <dbReference type="EMBL" id="RQD73256.1"/>
    </source>
</evidence>
<feature type="region of interest" description="Disordered" evidence="12">
    <location>
        <begin position="692"/>
        <end position="714"/>
    </location>
</feature>
<dbReference type="GO" id="GO:0046872">
    <property type="term" value="F:metal ion binding"/>
    <property type="evidence" value="ECO:0007669"/>
    <property type="project" value="UniProtKB-KW"/>
</dbReference>
<evidence type="ECO:0000256" key="2">
    <source>
        <dbReference type="ARBA" id="ARBA00012417"/>
    </source>
</evidence>
<dbReference type="SUPFAM" id="SSF52540">
    <property type="entry name" value="P-loop containing nucleoside triphosphate hydrolases"/>
    <property type="match status" value="1"/>
</dbReference>
<dbReference type="EC" id="2.7.7.7" evidence="2"/>
<keyword evidence="5" id="KW-0235">DNA replication</keyword>
<dbReference type="GO" id="GO:0003887">
    <property type="term" value="F:DNA-directed DNA polymerase activity"/>
    <property type="evidence" value="ECO:0007669"/>
    <property type="project" value="UniProtKB-KW"/>
</dbReference>
<evidence type="ECO:0000256" key="12">
    <source>
        <dbReference type="SAM" id="MobiDB-lite"/>
    </source>
</evidence>
<comment type="catalytic activity">
    <reaction evidence="11">
        <text>DNA(n) + a 2'-deoxyribonucleoside 5'-triphosphate = DNA(n+1) + diphosphate</text>
        <dbReference type="Rhea" id="RHEA:22508"/>
        <dbReference type="Rhea" id="RHEA-COMP:17339"/>
        <dbReference type="Rhea" id="RHEA-COMP:17340"/>
        <dbReference type="ChEBI" id="CHEBI:33019"/>
        <dbReference type="ChEBI" id="CHEBI:61560"/>
        <dbReference type="ChEBI" id="CHEBI:173112"/>
        <dbReference type="EC" id="2.7.7.7"/>
    </reaction>
</comment>
<feature type="region of interest" description="Disordered" evidence="12">
    <location>
        <begin position="382"/>
        <end position="524"/>
    </location>
</feature>
<dbReference type="Gene3D" id="3.30.300.180">
    <property type="match status" value="1"/>
</dbReference>
<dbReference type="InterPro" id="IPR038454">
    <property type="entry name" value="DnaA_N_sf"/>
</dbReference>
<dbReference type="GO" id="GO:0005524">
    <property type="term" value="F:ATP binding"/>
    <property type="evidence" value="ECO:0007669"/>
    <property type="project" value="UniProtKB-KW"/>
</dbReference>
<dbReference type="SUPFAM" id="SSF48019">
    <property type="entry name" value="post-AAA+ oligomerization domain-like"/>
    <property type="match status" value="1"/>
</dbReference>
<dbReference type="NCBIfam" id="NF004046">
    <property type="entry name" value="PRK05563.1"/>
    <property type="match status" value="1"/>
</dbReference>
<keyword evidence="4 14" id="KW-0548">Nucleotidyltransferase</keyword>
<keyword evidence="7" id="KW-0547">Nucleotide-binding</keyword>
<evidence type="ECO:0000259" key="13">
    <source>
        <dbReference type="SMART" id="SM00382"/>
    </source>
</evidence>
<dbReference type="InterPro" id="IPR045085">
    <property type="entry name" value="HLD_clamp_pol_III_gamma_tau"/>
</dbReference>
<keyword evidence="9" id="KW-0067">ATP-binding</keyword>
<evidence type="ECO:0000256" key="5">
    <source>
        <dbReference type="ARBA" id="ARBA00022705"/>
    </source>
</evidence>
<dbReference type="InterPro" id="IPR027417">
    <property type="entry name" value="P-loop_NTPase"/>
</dbReference>
<dbReference type="Proteomes" id="UP000285138">
    <property type="component" value="Unassembled WGS sequence"/>
</dbReference>
<dbReference type="Pfam" id="PF22608">
    <property type="entry name" value="DNAX_ATPase_lid"/>
    <property type="match status" value="1"/>
</dbReference>
<organism evidence="14 15">
    <name type="scientific">Candidatus Syntrophonatronum acetioxidans</name>
    <dbReference type="NCBI Taxonomy" id="1795816"/>
    <lineage>
        <taxon>Bacteria</taxon>
        <taxon>Bacillati</taxon>
        <taxon>Bacillota</taxon>
        <taxon>Clostridia</taxon>
        <taxon>Eubacteriales</taxon>
        <taxon>Syntrophomonadaceae</taxon>
        <taxon>Candidatus Syntrophonatronum</taxon>
    </lineage>
</organism>
<protein>
    <recommendedName>
        <fullName evidence="2">DNA-directed DNA polymerase</fullName>
        <ecNumber evidence="2">2.7.7.7</ecNumber>
    </recommendedName>
</protein>
<evidence type="ECO:0000256" key="4">
    <source>
        <dbReference type="ARBA" id="ARBA00022695"/>
    </source>
</evidence>
<dbReference type="Pfam" id="PF12169">
    <property type="entry name" value="DNA_pol3_gamma3"/>
    <property type="match status" value="1"/>
</dbReference>
<dbReference type="InterPro" id="IPR022754">
    <property type="entry name" value="DNA_pol_III_gamma-3"/>
</dbReference>
<keyword evidence="10" id="KW-0239">DNA-directed DNA polymerase</keyword>
<dbReference type="PANTHER" id="PTHR11669:SF0">
    <property type="entry name" value="PROTEIN STICHEL-LIKE 2"/>
    <property type="match status" value="1"/>
</dbReference>
<evidence type="ECO:0000313" key="15">
    <source>
        <dbReference type="Proteomes" id="UP000285138"/>
    </source>
</evidence>
<proteinExistence type="inferred from homology"/>
<dbReference type="SMART" id="SM00382">
    <property type="entry name" value="AAA"/>
    <property type="match status" value="1"/>
</dbReference>
<dbReference type="InterPro" id="IPR012763">
    <property type="entry name" value="DNA_pol_III_sug/sutau_N"/>
</dbReference>
<dbReference type="NCBIfam" id="TIGR02397">
    <property type="entry name" value="dnaX_nterm"/>
    <property type="match status" value="1"/>
</dbReference>
<keyword evidence="6" id="KW-0479">Metal-binding</keyword>
<dbReference type="Gene3D" id="1.20.272.10">
    <property type="match status" value="1"/>
</dbReference>
<comment type="caution">
    <text evidence="14">The sequence shown here is derived from an EMBL/GenBank/DDBJ whole genome shotgun (WGS) entry which is preliminary data.</text>
</comment>
<name>A0A424Y9Z6_9FIRM</name>
<sequence>MSYLALYRKWRPQNFEDLIGQPHITRTLINALKGDRISHAYLFCGPRGTGKTSAAKIMAKALNCEKGPGPTPCNQCSVCQGINRGMVMDVLEIDAASNRGIDEIRELRSRVRYGSTEGRFKIYIIDEVHMLTQEAFNALLKTLEEPPAGVVFILATTEPHKLPATILSRCQRFDFHRIGIPTLVEGLSRIAFQEGVEIEEEALRIIARSSEGGMRDALGLLEQVVSFSDGPVDLEGAKQVLGIEEEEVFISLGEAVLNNDLVAALRGIQKVVDGGRDIAQFLRDLTNYFRGLILLRIQGEEALEIPWASLARMREQARAFSPEGLLAVNEVLTEAVYQLRGSSQPRFVLETAVFQICHMDYRLNIKELQKKVEKLEEELLRRDEESYPPPGVRGKKKEEERGYQGYQERSGAKGEELFPEFPEHPETPESQEMPENFDSLEPPEAPQPTPPPEAIMCPEGESRDRPEEREVAENPGTREDLEQSECQENPELVEAPESPEADNPTAPRGSIEPGEPAEEKAVSLDNIQRGWSKILKSLSRRKVITCSWLESSNPLCLEGKLLTIEVKNSVAQGILEKEEHQNNIKEVIKSFTGEELLLKFIVEEKDKNKKDKREEKNFRGDNLEEEIPDDEFPWETDQEDIVDFDEIGGTSNLLNFQGKEEGDANGEGGLLEEALEIFEGKIMEEDEFKKGGFFNEGKHGKDDEAGTKNAGGHG</sequence>
<feature type="compositionally biased region" description="Basic and acidic residues" evidence="12">
    <location>
        <begin position="460"/>
        <end position="481"/>
    </location>
</feature>
<accession>A0A424Y9Z6</accession>
<keyword evidence="3 14" id="KW-0808">Transferase</keyword>
<dbReference type="AlphaFoldDB" id="A0A424Y9Z6"/>
<dbReference type="CDD" id="cd00009">
    <property type="entry name" value="AAA"/>
    <property type="match status" value="1"/>
</dbReference>
<evidence type="ECO:0000256" key="1">
    <source>
        <dbReference type="ARBA" id="ARBA00006360"/>
    </source>
</evidence>
<evidence type="ECO:0000256" key="7">
    <source>
        <dbReference type="ARBA" id="ARBA00022741"/>
    </source>
</evidence>
<dbReference type="PRINTS" id="PR00300">
    <property type="entry name" value="CLPPROTEASEA"/>
</dbReference>
<evidence type="ECO:0000256" key="6">
    <source>
        <dbReference type="ARBA" id="ARBA00022723"/>
    </source>
</evidence>
<dbReference type="InterPro" id="IPR008921">
    <property type="entry name" value="DNA_pol3_clamp-load_cplx_C"/>
</dbReference>
<dbReference type="PANTHER" id="PTHR11669">
    <property type="entry name" value="REPLICATION FACTOR C / DNA POLYMERASE III GAMMA-TAU SUBUNIT"/>
    <property type="match status" value="1"/>
</dbReference>
<evidence type="ECO:0000256" key="10">
    <source>
        <dbReference type="ARBA" id="ARBA00022932"/>
    </source>
</evidence>
<dbReference type="Gene3D" id="3.40.50.300">
    <property type="entry name" value="P-loop containing nucleotide triphosphate hydrolases"/>
    <property type="match status" value="1"/>
</dbReference>
<dbReference type="InterPro" id="IPR001270">
    <property type="entry name" value="ClpA/B"/>
</dbReference>
<dbReference type="GO" id="GO:0006261">
    <property type="term" value="P:DNA-templated DNA replication"/>
    <property type="evidence" value="ECO:0007669"/>
    <property type="project" value="TreeGrafter"/>
</dbReference>
<dbReference type="GO" id="GO:0003677">
    <property type="term" value="F:DNA binding"/>
    <property type="evidence" value="ECO:0007669"/>
    <property type="project" value="InterPro"/>
</dbReference>
<comment type="similarity">
    <text evidence="1">Belongs to the DnaX/STICHEL family.</text>
</comment>
<dbReference type="FunFam" id="1.10.8.60:FF:000013">
    <property type="entry name" value="DNA polymerase III subunit gamma/tau"/>
    <property type="match status" value="1"/>
</dbReference>
<feature type="domain" description="AAA+ ATPase" evidence="13">
    <location>
        <begin position="37"/>
        <end position="179"/>
    </location>
</feature>
<dbReference type="CDD" id="cd18137">
    <property type="entry name" value="HLD_clamp_pol_III_gamma_tau"/>
    <property type="match status" value="1"/>
</dbReference>
<dbReference type="EMBL" id="QZAA01000268">
    <property type="protein sequence ID" value="RQD73256.1"/>
    <property type="molecule type" value="Genomic_DNA"/>
</dbReference>
<reference evidence="14 15" key="1">
    <citation type="submission" date="2018-08" db="EMBL/GenBank/DDBJ databases">
        <title>The metabolism and importance of syntrophic acetate oxidation coupled to methane or sulfide production in haloalkaline environments.</title>
        <authorList>
            <person name="Timmers P.H.A."/>
            <person name="Vavourakis C.D."/>
            <person name="Sorokin D.Y."/>
            <person name="Sinninghe Damste J.S."/>
            <person name="Muyzer G."/>
            <person name="Stams A.J.M."/>
            <person name="Plugge C.M."/>
        </authorList>
    </citation>
    <scope>NUCLEOTIDE SEQUENCE [LARGE SCALE GENOMIC DNA]</scope>
    <source>
        <strain evidence="14">MSAO_Bac1</strain>
    </source>
</reference>
<evidence type="ECO:0000256" key="3">
    <source>
        <dbReference type="ARBA" id="ARBA00022679"/>
    </source>
</evidence>
<dbReference type="InterPro" id="IPR050238">
    <property type="entry name" value="DNA_Rep/Repair_Clamp_Loader"/>
</dbReference>
<dbReference type="GO" id="GO:0009360">
    <property type="term" value="C:DNA polymerase III complex"/>
    <property type="evidence" value="ECO:0007669"/>
    <property type="project" value="InterPro"/>
</dbReference>
<keyword evidence="8" id="KW-0862">Zinc</keyword>